<comment type="caution">
    <text evidence="6">The sequence shown here is derived from an EMBL/GenBank/DDBJ whole genome shotgun (WGS) entry which is preliminary data.</text>
</comment>
<sequence length="817" mass="88728">MGIKGLYSELGPGKRVSLARLAAESLESQGRPLRLAIDVAIWQFQSHAARGGTNPAVRTLFYRLVRLLGTPVQPVFVFDGPNKPTLKRNKRSGRADGVAVAQAKRLIQLFGFVAHDAPGEAEAECAYLQKHGVVDAVLSEDVDTIMFGCTRTLRNWSAESSRSTIPTHVSLYDVDETDGAAWAGLGREGMVLVALMSGGDYLPGGVPGCGVKTACEAARAGFGAALCRLKASDAHAVERWRESLAAELRTNESGYFRTRHMKLAIPDDFPDREILRYYTHPVVSTPAALEAVARRLGARQEIHLDALREFAREAMDWGYRGGALKFIRTMSRGMLVHRLQRGGRAAEGLVQAITLRRTHADCDGEPEMRLAYVPGEVVPLDLSTEGEPDVSYGRAGLALNSDDEFDVPLSSSVPGSSQADGVKVVFDPARRELAWVLESVARKSLPELVRAFELKQATKSRTKSPKGISRARAKKSAPVSHPHSHGSIERFVRIAKPSSSSSSATAVAASSSSSSSKAKAKDAIAAVVEENLLQPSFRATSLARPLPNRPSAPRRVLVRWTPAAGAAERASPRQRQPKTLSQAMGASLLPFVQSFLRAVNRKGATAREKDKRVSRTLVQASMDSFTQVVAPSASQSGCEEQSAKGVEDENQEDLDGAEKTKKANDDDNDEIIILISDDDDDDDDDDDNKDAPSCVPSNSSSAQAENARSTASGSRNQEKSQGEKQATQEKIQEKHQVTREKSQEVQKKQENNQATQKTQTKTLLVPSACGAGFKEIHVSEGEREARIRREERRLARAGCRTHVVRLSDVDFVDLSGE</sequence>
<dbReference type="Pfam" id="PF00867">
    <property type="entry name" value="XPG_I"/>
    <property type="match status" value="1"/>
</dbReference>
<feature type="region of interest" description="Disordered" evidence="3">
    <location>
        <begin position="630"/>
        <end position="761"/>
    </location>
</feature>
<evidence type="ECO:0000256" key="2">
    <source>
        <dbReference type="ARBA" id="ARBA00022801"/>
    </source>
</evidence>
<keyword evidence="6" id="KW-0255">Endonuclease</keyword>
<feature type="compositionally biased region" description="Basic residues" evidence="3">
    <location>
        <begin position="459"/>
        <end position="475"/>
    </location>
</feature>
<proteinExistence type="predicted"/>
<feature type="domain" description="XPG-I" evidence="4">
    <location>
        <begin position="108"/>
        <end position="185"/>
    </location>
</feature>
<dbReference type="CDD" id="cd09870">
    <property type="entry name" value="PIN_YEN1"/>
    <property type="match status" value="1"/>
</dbReference>
<dbReference type="PANTHER" id="PTHR11081:SF75">
    <property type="entry name" value="ENDONUCLEASE, PUTATIVE (AFU_ORTHOLOGUE AFUA_3G13260)-RELATED"/>
    <property type="match status" value="1"/>
</dbReference>
<dbReference type="FunFam" id="3.40.50.1010:FF:000051">
    <property type="entry name" value="Rad2-like endonuclease, putative (AFU_orthologue AFUA_3G13260)"/>
    <property type="match status" value="1"/>
</dbReference>
<dbReference type="GO" id="GO:0006281">
    <property type="term" value="P:DNA repair"/>
    <property type="evidence" value="ECO:0007669"/>
    <property type="project" value="UniProtKB-ARBA"/>
</dbReference>
<dbReference type="Pfam" id="PF00752">
    <property type="entry name" value="XPG_N"/>
    <property type="match status" value="1"/>
</dbReference>
<gene>
    <name evidence="6" type="ORF">ESCO_001197</name>
</gene>
<dbReference type="InterPro" id="IPR037316">
    <property type="entry name" value="Yen1_H3TH"/>
</dbReference>
<dbReference type="SUPFAM" id="SSF47807">
    <property type="entry name" value="5' to 3' exonuclease, C-terminal subdomain"/>
    <property type="match status" value="1"/>
</dbReference>
<evidence type="ECO:0000256" key="3">
    <source>
        <dbReference type="SAM" id="MobiDB-lite"/>
    </source>
</evidence>
<feature type="compositionally biased region" description="Acidic residues" evidence="3">
    <location>
        <begin position="666"/>
        <end position="688"/>
    </location>
</feature>
<feature type="compositionally biased region" description="Polar residues" evidence="3">
    <location>
        <begin position="695"/>
        <end position="715"/>
    </location>
</feature>
<protein>
    <submittedName>
        <fullName evidence="6">Flap endonuclease GEN-like protein 1</fullName>
    </submittedName>
</protein>
<keyword evidence="7" id="KW-1185">Reference proteome</keyword>
<dbReference type="InterPro" id="IPR036279">
    <property type="entry name" value="5-3_exonuclease_C_sf"/>
</dbReference>
<dbReference type="InterPro" id="IPR006085">
    <property type="entry name" value="XPG_DNA_repair_N"/>
</dbReference>
<feature type="compositionally biased region" description="Basic and acidic residues" evidence="3">
    <location>
        <begin position="656"/>
        <end position="665"/>
    </location>
</feature>
<dbReference type="SMART" id="SM00484">
    <property type="entry name" value="XPGI"/>
    <property type="match status" value="1"/>
</dbReference>
<dbReference type="GO" id="GO:0017108">
    <property type="term" value="F:5'-flap endonuclease activity"/>
    <property type="evidence" value="ECO:0007669"/>
    <property type="project" value="TreeGrafter"/>
</dbReference>
<keyword evidence="2" id="KW-0378">Hydrolase</keyword>
<feature type="compositionally biased region" description="Polar residues" evidence="3">
    <location>
        <begin position="630"/>
        <end position="639"/>
    </location>
</feature>
<organism evidence="6 7">
    <name type="scientific">Escovopsis weberi</name>
    <dbReference type="NCBI Taxonomy" id="150374"/>
    <lineage>
        <taxon>Eukaryota</taxon>
        <taxon>Fungi</taxon>
        <taxon>Dikarya</taxon>
        <taxon>Ascomycota</taxon>
        <taxon>Pezizomycotina</taxon>
        <taxon>Sordariomycetes</taxon>
        <taxon>Hypocreomycetidae</taxon>
        <taxon>Hypocreales</taxon>
        <taxon>Hypocreaceae</taxon>
        <taxon>Escovopsis</taxon>
    </lineage>
</organism>
<feature type="domain" description="XPG N-terminal" evidence="5">
    <location>
        <begin position="1"/>
        <end position="101"/>
    </location>
</feature>
<dbReference type="InterPro" id="IPR006086">
    <property type="entry name" value="XPG-I_dom"/>
</dbReference>
<evidence type="ECO:0000313" key="6">
    <source>
        <dbReference type="EMBL" id="KOS18883.1"/>
    </source>
</evidence>
<dbReference type="PRINTS" id="PR00853">
    <property type="entry name" value="XPGRADSUPER"/>
</dbReference>
<dbReference type="InterPro" id="IPR006084">
    <property type="entry name" value="XPG/Rad2"/>
</dbReference>
<dbReference type="CDD" id="cd09906">
    <property type="entry name" value="H3TH_YEN1"/>
    <property type="match status" value="1"/>
</dbReference>
<evidence type="ECO:0000256" key="1">
    <source>
        <dbReference type="ARBA" id="ARBA00022722"/>
    </source>
</evidence>
<accession>A0A0M9VTK2</accession>
<dbReference type="STRING" id="150374.A0A0M9VTK2"/>
<dbReference type="SMART" id="SM00485">
    <property type="entry name" value="XPGN"/>
    <property type="match status" value="1"/>
</dbReference>
<keyword evidence="1" id="KW-0540">Nuclease</keyword>
<dbReference type="EMBL" id="LGSR01000020">
    <property type="protein sequence ID" value="KOS18883.1"/>
    <property type="molecule type" value="Genomic_DNA"/>
</dbReference>
<feature type="compositionally biased region" description="Basic and acidic residues" evidence="3">
    <location>
        <begin position="716"/>
        <end position="750"/>
    </location>
</feature>
<dbReference type="GO" id="GO:0008821">
    <property type="term" value="F:crossover junction DNA endonuclease activity"/>
    <property type="evidence" value="ECO:0007669"/>
    <property type="project" value="InterPro"/>
</dbReference>
<feature type="region of interest" description="Disordered" evidence="3">
    <location>
        <begin position="459"/>
        <end position="488"/>
    </location>
</feature>
<reference evidence="6 7" key="1">
    <citation type="submission" date="2015-07" db="EMBL/GenBank/DDBJ databases">
        <title>The genome of the fungus Escovopsis weberi, a specialized disease agent of ant agriculture.</title>
        <authorList>
            <person name="de Man T.J."/>
            <person name="Stajich J.E."/>
            <person name="Kubicek C.P."/>
            <person name="Chenthamara K."/>
            <person name="Atanasova L."/>
            <person name="Druzhinina I.S."/>
            <person name="Birnbaum S."/>
            <person name="Barribeau S.M."/>
            <person name="Teiling C."/>
            <person name="Suen G."/>
            <person name="Currie C."/>
            <person name="Gerardo N.M."/>
        </authorList>
    </citation>
    <scope>NUCLEOTIDE SEQUENCE [LARGE SCALE GENOMIC DNA]</scope>
</reference>
<evidence type="ECO:0000313" key="7">
    <source>
        <dbReference type="Proteomes" id="UP000053831"/>
    </source>
</evidence>
<dbReference type="InterPro" id="IPR029060">
    <property type="entry name" value="PIN-like_dom_sf"/>
</dbReference>
<dbReference type="InterPro" id="IPR041177">
    <property type="entry name" value="GEN1_C"/>
</dbReference>
<dbReference type="OrthoDB" id="2959108at2759"/>
<evidence type="ECO:0000259" key="4">
    <source>
        <dbReference type="SMART" id="SM00484"/>
    </source>
</evidence>
<dbReference type="FunFam" id="3.40.50.1010:FF:000037">
    <property type="entry name" value="Rad2-like endonuclease, putative (AFU_orthologue AFUA_3G13260)"/>
    <property type="match status" value="1"/>
</dbReference>
<evidence type="ECO:0000259" key="5">
    <source>
        <dbReference type="SMART" id="SM00485"/>
    </source>
</evidence>
<dbReference type="Gene3D" id="1.10.150.20">
    <property type="entry name" value="5' to 3' exonuclease, C-terminal subdomain"/>
    <property type="match status" value="1"/>
</dbReference>
<dbReference type="Gene3D" id="3.40.50.1010">
    <property type="entry name" value="5'-nuclease"/>
    <property type="match status" value="2"/>
</dbReference>
<name>A0A0M9VTK2_ESCWE</name>
<dbReference type="Pfam" id="PF18380">
    <property type="entry name" value="GEN1_C"/>
    <property type="match status" value="1"/>
</dbReference>
<dbReference type="Proteomes" id="UP000053831">
    <property type="component" value="Unassembled WGS sequence"/>
</dbReference>
<dbReference type="SUPFAM" id="SSF88723">
    <property type="entry name" value="PIN domain-like"/>
    <property type="match status" value="1"/>
</dbReference>
<dbReference type="PANTHER" id="PTHR11081">
    <property type="entry name" value="FLAP ENDONUCLEASE FAMILY MEMBER"/>
    <property type="match status" value="1"/>
</dbReference>
<dbReference type="AlphaFoldDB" id="A0A0M9VTK2"/>
<feature type="compositionally biased region" description="Low complexity" evidence="3">
    <location>
        <begin position="751"/>
        <end position="761"/>
    </location>
</feature>